<accession>A0A9W6LIZ9</accession>
<feature type="domain" description="Hemerythrin-like" evidence="2">
    <location>
        <begin position="31"/>
        <end position="144"/>
    </location>
</feature>
<keyword evidence="4" id="KW-1185">Reference proteome</keyword>
<proteinExistence type="predicted"/>
<dbReference type="InterPro" id="IPR012312">
    <property type="entry name" value="Hemerythrin-like"/>
</dbReference>
<evidence type="ECO:0000313" key="4">
    <source>
        <dbReference type="Proteomes" id="UP001144313"/>
    </source>
</evidence>
<sequence>MKSGRGGYFPFLSPREEATDARRGQAMSGDVVDLIMQDHREVERLFDKMRQFPDTRALAAPVLSALLIAHSRAEEAAVYPVAKDEAGDSEEVAHSQEEHTQAEQLLKRLVETDPDSAKFVEVLTELEDSITHHVKEEESTVLPHMKEHLSEQRRMELGEAFAASRAEHLGERPGEATKEELQWQAQNMGLTGTSSMGKAELAKKLKAKAG</sequence>
<dbReference type="AlphaFoldDB" id="A0A9W6LIZ9"/>
<feature type="region of interest" description="Disordered" evidence="1">
    <location>
        <begin position="187"/>
        <end position="210"/>
    </location>
</feature>
<dbReference type="Pfam" id="PF01814">
    <property type="entry name" value="Hemerythrin"/>
    <property type="match status" value="1"/>
</dbReference>
<dbReference type="EMBL" id="BSDT01000001">
    <property type="protein sequence ID" value="GLI44474.1"/>
    <property type="molecule type" value="Genomic_DNA"/>
</dbReference>
<evidence type="ECO:0000313" key="3">
    <source>
        <dbReference type="EMBL" id="GLI44474.1"/>
    </source>
</evidence>
<dbReference type="Proteomes" id="UP001144313">
    <property type="component" value="Unassembled WGS sequence"/>
</dbReference>
<dbReference type="Gene3D" id="1.20.120.520">
    <property type="entry name" value="nmb1532 protein domain like"/>
    <property type="match status" value="1"/>
</dbReference>
<comment type="caution">
    <text evidence="3">The sequence shown here is derived from an EMBL/GenBank/DDBJ whole genome shotgun (WGS) entry which is preliminary data.</text>
</comment>
<feature type="region of interest" description="Disordered" evidence="1">
    <location>
        <begin position="1"/>
        <end position="26"/>
    </location>
</feature>
<name>A0A9W6LIZ9_9ACTN</name>
<feature type="compositionally biased region" description="Polar residues" evidence="1">
    <location>
        <begin position="187"/>
        <end position="196"/>
    </location>
</feature>
<protein>
    <recommendedName>
        <fullName evidence="2">Hemerythrin-like domain-containing protein</fullName>
    </recommendedName>
</protein>
<gene>
    <name evidence="3" type="ORF">GALLR39Z86_43240</name>
</gene>
<organism evidence="3 4">
    <name type="scientific">Glycomyces algeriensis</name>
    <dbReference type="NCBI Taxonomy" id="256037"/>
    <lineage>
        <taxon>Bacteria</taxon>
        <taxon>Bacillati</taxon>
        <taxon>Actinomycetota</taxon>
        <taxon>Actinomycetes</taxon>
        <taxon>Glycomycetales</taxon>
        <taxon>Glycomycetaceae</taxon>
        <taxon>Glycomyces</taxon>
    </lineage>
</organism>
<evidence type="ECO:0000259" key="2">
    <source>
        <dbReference type="Pfam" id="PF01814"/>
    </source>
</evidence>
<evidence type="ECO:0000256" key="1">
    <source>
        <dbReference type="SAM" id="MobiDB-lite"/>
    </source>
</evidence>
<dbReference type="PANTHER" id="PTHR35585:SF1">
    <property type="entry name" value="HHE DOMAIN PROTEIN (AFU_ORTHOLOGUE AFUA_4G00730)"/>
    <property type="match status" value="1"/>
</dbReference>
<dbReference type="PANTHER" id="PTHR35585">
    <property type="entry name" value="HHE DOMAIN PROTEIN (AFU_ORTHOLOGUE AFUA_4G00730)"/>
    <property type="match status" value="1"/>
</dbReference>
<feature type="compositionally biased region" description="Basic and acidic residues" evidence="1">
    <location>
        <begin position="14"/>
        <end position="23"/>
    </location>
</feature>
<reference evidence="3" key="1">
    <citation type="submission" date="2022-12" db="EMBL/GenBank/DDBJ databases">
        <title>Reference genome sequencing for broad-spectrum identification of bacterial and archaeal isolates by mass spectrometry.</title>
        <authorList>
            <person name="Sekiguchi Y."/>
            <person name="Tourlousse D.M."/>
        </authorList>
    </citation>
    <scope>NUCLEOTIDE SEQUENCE</scope>
    <source>
        <strain evidence="3">LLR39Z86</strain>
    </source>
</reference>